<accession>A0AAW1Y3S4</accession>
<dbReference type="Proteomes" id="UP001457282">
    <property type="component" value="Unassembled WGS sequence"/>
</dbReference>
<keyword evidence="2" id="KW-1185">Reference proteome</keyword>
<organism evidence="1 2">
    <name type="scientific">Rubus argutus</name>
    <name type="common">Southern blackberry</name>
    <dbReference type="NCBI Taxonomy" id="59490"/>
    <lineage>
        <taxon>Eukaryota</taxon>
        <taxon>Viridiplantae</taxon>
        <taxon>Streptophyta</taxon>
        <taxon>Embryophyta</taxon>
        <taxon>Tracheophyta</taxon>
        <taxon>Spermatophyta</taxon>
        <taxon>Magnoliopsida</taxon>
        <taxon>eudicotyledons</taxon>
        <taxon>Gunneridae</taxon>
        <taxon>Pentapetalae</taxon>
        <taxon>rosids</taxon>
        <taxon>fabids</taxon>
        <taxon>Rosales</taxon>
        <taxon>Rosaceae</taxon>
        <taxon>Rosoideae</taxon>
        <taxon>Rosoideae incertae sedis</taxon>
        <taxon>Rubus</taxon>
    </lineage>
</organism>
<proteinExistence type="predicted"/>
<evidence type="ECO:0000313" key="1">
    <source>
        <dbReference type="EMBL" id="KAK9942538.1"/>
    </source>
</evidence>
<protein>
    <submittedName>
        <fullName evidence="1">Uncharacterized protein</fullName>
    </submittedName>
</protein>
<reference evidence="1 2" key="1">
    <citation type="journal article" date="2023" name="G3 (Bethesda)">
        <title>A chromosome-length genome assembly and annotation of blackberry (Rubus argutus, cv. 'Hillquist').</title>
        <authorList>
            <person name="Bruna T."/>
            <person name="Aryal R."/>
            <person name="Dudchenko O."/>
            <person name="Sargent D.J."/>
            <person name="Mead D."/>
            <person name="Buti M."/>
            <person name="Cavallini A."/>
            <person name="Hytonen T."/>
            <person name="Andres J."/>
            <person name="Pham M."/>
            <person name="Weisz D."/>
            <person name="Mascagni F."/>
            <person name="Usai G."/>
            <person name="Natali L."/>
            <person name="Bassil N."/>
            <person name="Fernandez G.E."/>
            <person name="Lomsadze A."/>
            <person name="Armour M."/>
            <person name="Olukolu B."/>
            <person name="Poorten T."/>
            <person name="Britton C."/>
            <person name="Davik J."/>
            <person name="Ashrafi H."/>
            <person name="Aiden E.L."/>
            <person name="Borodovsky M."/>
            <person name="Worthington M."/>
        </authorList>
    </citation>
    <scope>NUCLEOTIDE SEQUENCE [LARGE SCALE GENOMIC DNA]</scope>
    <source>
        <strain evidence="1">PI 553951</strain>
    </source>
</reference>
<evidence type="ECO:0000313" key="2">
    <source>
        <dbReference type="Proteomes" id="UP001457282"/>
    </source>
</evidence>
<sequence length="167" mass="19046">MVLNKSFKLSYVKIRAQYLNYLGVLGCHDSLKATINTPNLVDFDFRGYIKSRVSISASDLLMTRLILEDKKFSTFNGPWKHFATMRDFLKSFGCSKSITLSILDFKVYINAYTLGRSFWAFYPPLPGLKHLVLSTVNLPIEETENTDLKESLAWMSHSTVEFVSIGL</sequence>
<comment type="caution">
    <text evidence="1">The sequence shown here is derived from an EMBL/GenBank/DDBJ whole genome shotgun (WGS) entry which is preliminary data.</text>
</comment>
<dbReference type="EMBL" id="JBEDUW010000002">
    <property type="protein sequence ID" value="KAK9942538.1"/>
    <property type="molecule type" value="Genomic_DNA"/>
</dbReference>
<dbReference type="AlphaFoldDB" id="A0AAW1Y3S4"/>
<dbReference type="PROSITE" id="PS51257">
    <property type="entry name" value="PROKAR_LIPOPROTEIN"/>
    <property type="match status" value="1"/>
</dbReference>
<name>A0AAW1Y3S4_RUBAR</name>
<gene>
    <name evidence="1" type="ORF">M0R45_008199</name>
</gene>